<keyword evidence="2" id="KW-0732">Signal</keyword>
<evidence type="ECO:0000313" key="4">
    <source>
        <dbReference type="Proteomes" id="UP001189429"/>
    </source>
</evidence>
<dbReference type="EMBL" id="CAUYUJ010014390">
    <property type="protein sequence ID" value="CAK0840573.1"/>
    <property type="molecule type" value="Genomic_DNA"/>
</dbReference>
<accession>A0ABN9T683</accession>
<sequence length="566" mass="61033">MRGALRGTRRLLALALAAAAAARASAAWRASAPEALPPEVAAQRAGNSLADSVLGLQFQHEVINGEAEEQGDVVHDRLEHFRGTRDRTFHERASDGLPNYDGDIVGDALFEHLRGLTINERKAADRSLQARHNTVLPSDLLGTSHHLAPIVPQLGRNKFARISGASAEEAARLVSLSLSLLRHSFFRAFRRLGGNQAPVSDVPPALKQLYNRASKGHSIRAALPKIQHARSERRCREIHASFITLLDESAIFLSANGALALPQQALEGAPQHRRVNFLPSRCAGHQEWVRGRDMTDVPPMSLRKKSMHNDIDERWQPADWPPAGGEASVTITHDCAVDRSAQTAIPNIESAYGAPTVYADDFDGKGQLRGPSTAAPAAAPQPRRNLTRGERELAQLLQGHLAGPREVDARWEAPPRRDAGGRACCLPCPGAGRGAGPQAAGAGAEPARSRCEPADAALCLGGVVALLLREADHALAFVRGRLDDVLDAAAELSGADEGSTTCPRSPGTCWPRPRRWTPCWGCTWGCWSGPTSTRSWGPAWRRRSGPRPGGTGLQLGLPLYRRHDQK</sequence>
<name>A0ABN9T683_9DINO</name>
<evidence type="ECO:0000313" key="3">
    <source>
        <dbReference type="EMBL" id="CAK0840573.1"/>
    </source>
</evidence>
<evidence type="ECO:0000256" key="1">
    <source>
        <dbReference type="SAM" id="MobiDB-lite"/>
    </source>
</evidence>
<evidence type="ECO:0000256" key="2">
    <source>
        <dbReference type="SAM" id="SignalP"/>
    </source>
</evidence>
<reference evidence="3" key="1">
    <citation type="submission" date="2023-10" db="EMBL/GenBank/DDBJ databases">
        <authorList>
            <person name="Chen Y."/>
            <person name="Shah S."/>
            <person name="Dougan E. K."/>
            <person name="Thang M."/>
            <person name="Chan C."/>
        </authorList>
    </citation>
    <scope>NUCLEOTIDE SEQUENCE [LARGE SCALE GENOMIC DNA]</scope>
</reference>
<evidence type="ECO:0008006" key="5">
    <source>
        <dbReference type="Google" id="ProtNLM"/>
    </source>
</evidence>
<gene>
    <name evidence="3" type="ORF">PCOR1329_LOCUS35978</name>
</gene>
<feature type="signal peptide" evidence="2">
    <location>
        <begin position="1"/>
        <end position="26"/>
    </location>
</feature>
<keyword evidence="4" id="KW-1185">Reference proteome</keyword>
<comment type="caution">
    <text evidence="3">The sequence shown here is derived from an EMBL/GenBank/DDBJ whole genome shotgun (WGS) entry which is preliminary data.</text>
</comment>
<dbReference type="Proteomes" id="UP001189429">
    <property type="component" value="Unassembled WGS sequence"/>
</dbReference>
<feature type="region of interest" description="Disordered" evidence="1">
    <location>
        <begin position="532"/>
        <end position="555"/>
    </location>
</feature>
<proteinExistence type="predicted"/>
<feature type="chain" id="PRO_5046532476" description="Phospholipase B-like" evidence="2">
    <location>
        <begin position="27"/>
        <end position="566"/>
    </location>
</feature>
<protein>
    <recommendedName>
        <fullName evidence="5">Phospholipase B-like</fullName>
    </recommendedName>
</protein>
<organism evidence="3 4">
    <name type="scientific">Prorocentrum cordatum</name>
    <dbReference type="NCBI Taxonomy" id="2364126"/>
    <lineage>
        <taxon>Eukaryota</taxon>
        <taxon>Sar</taxon>
        <taxon>Alveolata</taxon>
        <taxon>Dinophyceae</taxon>
        <taxon>Prorocentrales</taxon>
        <taxon>Prorocentraceae</taxon>
        <taxon>Prorocentrum</taxon>
    </lineage>
</organism>
<feature type="region of interest" description="Disordered" evidence="1">
    <location>
        <begin position="362"/>
        <end position="385"/>
    </location>
</feature>